<organism evidence="9 10">
    <name type="scientific">Trypanosoma rangeli</name>
    <dbReference type="NCBI Taxonomy" id="5698"/>
    <lineage>
        <taxon>Eukaryota</taxon>
        <taxon>Discoba</taxon>
        <taxon>Euglenozoa</taxon>
        <taxon>Kinetoplastea</taxon>
        <taxon>Metakinetoplastina</taxon>
        <taxon>Trypanosomatida</taxon>
        <taxon>Trypanosomatidae</taxon>
        <taxon>Trypanosoma</taxon>
        <taxon>Herpetosoma</taxon>
    </lineage>
</organism>
<dbReference type="SUPFAM" id="SSF46924">
    <property type="entry name" value="RNA polymerase subunit RPB10"/>
    <property type="match status" value="1"/>
</dbReference>
<dbReference type="Pfam" id="PF01194">
    <property type="entry name" value="RNA_pol_N"/>
    <property type="match status" value="1"/>
</dbReference>
<comment type="caution">
    <text evidence="9">The sequence shown here is derived from an EMBL/GenBank/DDBJ whole genome shotgun (WGS) entry which is preliminary data.</text>
</comment>
<evidence type="ECO:0000256" key="6">
    <source>
        <dbReference type="ARBA" id="ARBA00023163"/>
    </source>
</evidence>
<dbReference type="FunFam" id="1.10.10.60:FF:000024">
    <property type="entry name" value="DNA-directed RNA polymerases I, II, and III subunit"/>
    <property type="match status" value="1"/>
</dbReference>
<keyword evidence="6" id="KW-0804">Transcription</keyword>
<keyword evidence="8" id="KW-0732">Signal</keyword>
<keyword evidence="9" id="KW-0548">Nucleotidyltransferase</keyword>
<dbReference type="Proteomes" id="UP000283634">
    <property type="component" value="Unassembled WGS sequence"/>
</dbReference>
<dbReference type="EMBL" id="MKGL01000013">
    <property type="protein sequence ID" value="RNF11755.1"/>
    <property type="molecule type" value="Genomic_DNA"/>
</dbReference>
<dbReference type="InterPro" id="IPR000268">
    <property type="entry name" value="RPABC5/Rpb10"/>
</dbReference>
<evidence type="ECO:0000256" key="1">
    <source>
        <dbReference type="ARBA" id="ARBA00004123"/>
    </source>
</evidence>
<proteinExistence type="inferred from homology"/>
<dbReference type="GO" id="GO:0005665">
    <property type="term" value="C:RNA polymerase II, core complex"/>
    <property type="evidence" value="ECO:0007669"/>
    <property type="project" value="TreeGrafter"/>
</dbReference>
<reference evidence="9 10" key="1">
    <citation type="journal article" date="2018" name="BMC Genomics">
        <title>Genomic comparison of Trypanosoma conorhini and Trypanosoma rangeli to Trypanosoma cruzi strains of high and low virulence.</title>
        <authorList>
            <person name="Bradwell K.R."/>
            <person name="Koparde V.N."/>
            <person name="Matveyev A.V."/>
            <person name="Serrano M.G."/>
            <person name="Alves J.M."/>
            <person name="Parikh H."/>
            <person name="Huang B."/>
            <person name="Lee V."/>
            <person name="Espinosa-Alvarez O."/>
            <person name="Ortiz P.A."/>
            <person name="Costa-Martins A.G."/>
            <person name="Teixeira M.M."/>
            <person name="Buck G.A."/>
        </authorList>
    </citation>
    <scope>NUCLEOTIDE SEQUENCE [LARGE SCALE GENOMIC DNA]</scope>
    <source>
        <strain evidence="9 10">AM80</strain>
    </source>
</reference>
<sequence>MQFSLPPFFSTLFCCLVRAVIATVNITTAFVVVVVVVACRFCLMLIPVRCYSCGKVIGNLYETYQQLLSEDYTEAEALNALQLDRMCCRRMILSHIDLVDDLLPYSVPVVGTMPLVNPLQTPTPHRR</sequence>
<dbReference type="PANTHER" id="PTHR23431:SF3">
    <property type="entry name" value="DNA-DIRECTED RNA POLYMERASES I, II, AND III SUBUNIT RPABC5"/>
    <property type="match status" value="1"/>
</dbReference>
<feature type="signal peptide" evidence="8">
    <location>
        <begin position="1"/>
        <end position="22"/>
    </location>
</feature>
<evidence type="ECO:0000313" key="9">
    <source>
        <dbReference type="EMBL" id="RNF11755.1"/>
    </source>
</evidence>
<keyword evidence="9" id="KW-0808">Transferase</keyword>
<gene>
    <name evidence="9" type="ORF">TraAM80_00738</name>
</gene>
<comment type="similarity">
    <text evidence="7">Belongs to the archaeal Rpo10/eukaryotic RPB10 RNA polymerase subunit family.</text>
</comment>
<evidence type="ECO:0000256" key="3">
    <source>
        <dbReference type="ARBA" id="ARBA00022478"/>
    </source>
</evidence>
<dbReference type="GO" id="GO:0008270">
    <property type="term" value="F:zinc ion binding"/>
    <property type="evidence" value="ECO:0007669"/>
    <property type="project" value="TreeGrafter"/>
</dbReference>
<evidence type="ECO:0000256" key="4">
    <source>
        <dbReference type="ARBA" id="ARBA00022723"/>
    </source>
</evidence>
<feature type="chain" id="PRO_5018783960" description="DNA-directed RNA polymerases I, II, and III subunit RPABC5" evidence="8">
    <location>
        <begin position="23"/>
        <end position="127"/>
    </location>
</feature>
<dbReference type="InterPro" id="IPR023580">
    <property type="entry name" value="RNA_pol_su_RPB10"/>
</dbReference>
<evidence type="ECO:0000256" key="8">
    <source>
        <dbReference type="SAM" id="SignalP"/>
    </source>
</evidence>
<dbReference type="AlphaFoldDB" id="A0A3R7RS40"/>
<dbReference type="GO" id="GO:0006360">
    <property type="term" value="P:transcription by RNA polymerase I"/>
    <property type="evidence" value="ECO:0007669"/>
    <property type="project" value="TreeGrafter"/>
</dbReference>
<dbReference type="GO" id="GO:0006366">
    <property type="term" value="P:transcription by RNA polymerase II"/>
    <property type="evidence" value="ECO:0007669"/>
    <property type="project" value="TreeGrafter"/>
</dbReference>
<dbReference type="GO" id="GO:0003899">
    <property type="term" value="F:DNA-directed RNA polymerase activity"/>
    <property type="evidence" value="ECO:0007669"/>
    <property type="project" value="InterPro"/>
</dbReference>
<dbReference type="GO" id="GO:0005666">
    <property type="term" value="C:RNA polymerase III complex"/>
    <property type="evidence" value="ECO:0007669"/>
    <property type="project" value="TreeGrafter"/>
</dbReference>
<dbReference type="GO" id="GO:0042797">
    <property type="term" value="P:tRNA transcription by RNA polymerase III"/>
    <property type="evidence" value="ECO:0007669"/>
    <property type="project" value="TreeGrafter"/>
</dbReference>
<evidence type="ECO:0000313" key="10">
    <source>
        <dbReference type="Proteomes" id="UP000283634"/>
    </source>
</evidence>
<dbReference type="GO" id="GO:0005736">
    <property type="term" value="C:RNA polymerase I complex"/>
    <property type="evidence" value="ECO:0007669"/>
    <property type="project" value="TreeGrafter"/>
</dbReference>
<dbReference type="RefSeq" id="XP_029242362.1">
    <property type="nucleotide sequence ID" value="XM_029377807.1"/>
</dbReference>
<dbReference type="VEuPathDB" id="TriTrypDB:TRSC58_05118"/>
<dbReference type="GO" id="GO:0003677">
    <property type="term" value="F:DNA binding"/>
    <property type="evidence" value="ECO:0007669"/>
    <property type="project" value="InterPro"/>
</dbReference>
<name>A0A3R7RS40_TRYRA</name>
<keyword evidence="4" id="KW-0479">Metal-binding</keyword>
<dbReference type="Gene3D" id="1.10.10.60">
    <property type="entry name" value="Homeodomain-like"/>
    <property type="match status" value="1"/>
</dbReference>
<dbReference type="GeneID" id="40324671"/>
<evidence type="ECO:0000256" key="7">
    <source>
        <dbReference type="ARBA" id="ARBA00025720"/>
    </source>
</evidence>
<keyword evidence="5" id="KW-0862">Zinc</keyword>
<evidence type="ECO:0000256" key="2">
    <source>
        <dbReference type="ARBA" id="ARBA00020813"/>
    </source>
</evidence>
<keyword evidence="3 9" id="KW-0240">DNA-directed RNA polymerase</keyword>
<keyword evidence="10" id="KW-1185">Reference proteome</keyword>
<dbReference type="OMA" id="FCLMLIP"/>
<accession>A0A3R7RS40</accession>
<comment type="subcellular location">
    <subcellularLocation>
        <location evidence="1">Nucleus</location>
    </subcellularLocation>
</comment>
<protein>
    <recommendedName>
        <fullName evidence="2">DNA-directed RNA polymerases I, II, and III subunit RPABC5</fullName>
    </recommendedName>
</protein>
<dbReference type="NCBIfam" id="NF003089">
    <property type="entry name" value="PRK04016.1"/>
    <property type="match status" value="1"/>
</dbReference>
<dbReference type="PANTHER" id="PTHR23431">
    <property type="entry name" value="DNA-DIRECTED RNA POLYMERASES I, II, AND III SUBUNIT RPABC5 FAMILY MEMBER"/>
    <property type="match status" value="1"/>
</dbReference>
<dbReference type="OrthoDB" id="10258858at2759"/>
<evidence type="ECO:0000256" key="5">
    <source>
        <dbReference type="ARBA" id="ARBA00022833"/>
    </source>
</evidence>